<evidence type="ECO:0000313" key="6">
    <source>
        <dbReference type="Proteomes" id="UP000295252"/>
    </source>
</evidence>
<dbReference type="Gene3D" id="1.20.58.1310">
    <property type="entry name" value="PRONE domain, subdomain 2"/>
    <property type="match status" value="1"/>
</dbReference>
<name>A0A068VED2_COFCA</name>
<accession>A0A068VED2</accession>
<evidence type="ECO:0000259" key="4">
    <source>
        <dbReference type="PROSITE" id="PS51334"/>
    </source>
</evidence>
<dbReference type="InParanoid" id="A0A068VED2"/>
<reference evidence="6" key="1">
    <citation type="journal article" date="2014" name="Science">
        <title>The coffee genome provides insight into the convergent evolution of caffeine biosynthesis.</title>
        <authorList>
            <person name="Denoeud F."/>
            <person name="Carretero-Paulet L."/>
            <person name="Dereeper A."/>
            <person name="Droc G."/>
            <person name="Guyot R."/>
            <person name="Pietrella M."/>
            <person name="Zheng C."/>
            <person name="Alberti A."/>
            <person name="Anthony F."/>
            <person name="Aprea G."/>
            <person name="Aury J.M."/>
            <person name="Bento P."/>
            <person name="Bernard M."/>
            <person name="Bocs S."/>
            <person name="Campa C."/>
            <person name="Cenci A."/>
            <person name="Combes M.C."/>
            <person name="Crouzillat D."/>
            <person name="Da Silva C."/>
            <person name="Daddiego L."/>
            <person name="De Bellis F."/>
            <person name="Dussert S."/>
            <person name="Garsmeur O."/>
            <person name="Gayraud T."/>
            <person name="Guignon V."/>
            <person name="Jahn K."/>
            <person name="Jamilloux V."/>
            <person name="Joet T."/>
            <person name="Labadie K."/>
            <person name="Lan T."/>
            <person name="Leclercq J."/>
            <person name="Lepelley M."/>
            <person name="Leroy T."/>
            <person name="Li L.T."/>
            <person name="Librado P."/>
            <person name="Lopez L."/>
            <person name="Munoz A."/>
            <person name="Noel B."/>
            <person name="Pallavicini A."/>
            <person name="Perrotta G."/>
            <person name="Poncet V."/>
            <person name="Pot D."/>
            <person name="Priyono X."/>
            <person name="Rigoreau M."/>
            <person name="Rouard M."/>
            <person name="Rozas J."/>
            <person name="Tranchant-Dubreuil C."/>
            <person name="VanBuren R."/>
            <person name="Zhang Q."/>
            <person name="Andrade A.C."/>
            <person name="Argout X."/>
            <person name="Bertrand B."/>
            <person name="de Kochko A."/>
            <person name="Graziosi G."/>
            <person name="Henry R.J."/>
            <person name="Jayarama X."/>
            <person name="Ming R."/>
            <person name="Nagai C."/>
            <person name="Rounsley S."/>
            <person name="Sankoff D."/>
            <person name="Giuliano G."/>
            <person name="Albert V.A."/>
            <person name="Wincker P."/>
            <person name="Lashermes P."/>
        </authorList>
    </citation>
    <scope>NUCLEOTIDE SEQUENCE [LARGE SCALE GENOMIC DNA]</scope>
    <source>
        <strain evidence="6">cv. DH200-94</strain>
    </source>
</reference>
<dbReference type="Pfam" id="PF03759">
    <property type="entry name" value="PRONE"/>
    <property type="match status" value="1"/>
</dbReference>
<evidence type="ECO:0000256" key="1">
    <source>
        <dbReference type="ARBA" id="ARBA00022658"/>
    </source>
</evidence>
<evidence type="ECO:0000256" key="2">
    <source>
        <dbReference type="PROSITE-ProRule" id="PRU00663"/>
    </source>
</evidence>
<dbReference type="Gene3D" id="1.20.58.2010">
    <property type="entry name" value="PRONE domain, subdomain 1"/>
    <property type="match status" value="1"/>
</dbReference>
<dbReference type="OrthoDB" id="1053009at2759"/>
<dbReference type="InterPro" id="IPR005512">
    <property type="entry name" value="PRONE_dom"/>
</dbReference>
<dbReference type="AlphaFoldDB" id="A0A068VED2"/>
<dbReference type="PANTHER" id="PTHR33101:SF2">
    <property type="entry name" value="ROP GUANINE NUCLEOTIDE EXCHANGE FACTOR 14"/>
    <property type="match status" value="1"/>
</dbReference>
<keyword evidence="1 2" id="KW-0344">Guanine-nucleotide releasing factor</keyword>
<sequence>MFAWKEIIKGQSSEESPARSSWSFGKDPVSEMDKVEFLLNRAELLRQQLKARYPNLPQTFLDAIKVQYGTDVGHSILEAYSRVLGNLAFSILSRIGDILEEDHLSNPSSPVAASYFPGIRIPGISDSPLQCRIRHSLLDQMNRVDGNADRCSGSEASYSESPFGDSSISSITVTPSRSRVWCVGGDSCGTLSATSSP</sequence>
<proteinExistence type="predicted"/>
<feature type="domain" description="PRONE" evidence="4">
    <location>
        <begin position="1"/>
        <end position="112"/>
    </location>
</feature>
<dbReference type="STRING" id="49390.A0A068VED2"/>
<feature type="compositionally biased region" description="Polar residues" evidence="3">
    <location>
        <begin position="154"/>
        <end position="170"/>
    </location>
</feature>
<evidence type="ECO:0000256" key="3">
    <source>
        <dbReference type="SAM" id="MobiDB-lite"/>
    </source>
</evidence>
<protein>
    <submittedName>
        <fullName evidence="5">DH200=94 genomic scaffold, scaffold_305</fullName>
    </submittedName>
</protein>
<evidence type="ECO:0000313" key="5">
    <source>
        <dbReference type="EMBL" id="CDP18914.1"/>
    </source>
</evidence>
<organism evidence="5 6">
    <name type="scientific">Coffea canephora</name>
    <name type="common">Robusta coffee</name>
    <dbReference type="NCBI Taxonomy" id="49390"/>
    <lineage>
        <taxon>Eukaryota</taxon>
        <taxon>Viridiplantae</taxon>
        <taxon>Streptophyta</taxon>
        <taxon>Embryophyta</taxon>
        <taxon>Tracheophyta</taxon>
        <taxon>Spermatophyta</taxon>
        <taxon>Magnoliopsida</taxon>
        <taxon>eudicotyledons</taxon>
        <taxon>Gunneridae</taxon>
        <taxon>Pentapetalae</taxon>
        <taxon>asterids</taxon>
        <taxon>lamiids</taxon>
        <taxon>Gentianales</taxon>
        <taxon>Rubiaceae</taxon>
        <taxon>Ixoroideae</taxon>
        <taxon>Gardenieae complex</taxon>
        <taxon>Bertiereae - Coffeeae clade</taxon>
        <taxon>Coffeeae</taxon>
        <taxon>Coffea</taxon>
    </lineage>
</organism>
<dbReference type="PhylomeDB" id="A0A068VED2"/>
<feature type="region of interest" description="Disordered" evidence="3">
    <location>
        <begin position="147"/>
        <end position="170"/>
    </location>
</feature>
<dbReference type="Gramene" id="CDP18914">
    <property type="protein sequence ID" value="CDP18914"/>
    <property type="gene ID" value="GSCOC_T00001263001"/>
</dbReference>
<dbReference type="EMBL" id="HG739389">
    <property type="protein sequence ID" value="CDP18914.1"/>
    <property type="molecule type" value="Genomic_DNA"/>
</dbReference>
<keyword evidence="6" id="KW-1185">Reference proteome</keyword>
<dbReference type="PANTHER" id="PTHR33101">
    <property type="entry name" value="ROP GUANINE NUCLEOTIDE EXCHANGE FACTOR 1"/>
    <property type="match status" value="1"/>
</dbReference>
<dbReference type="GO" id="GO:0005085">
    <property type="term" value="F:guanyl-nucleotide exchange factor activity"/>
    <property type="evidence" value="ECO:0007669"/>
    <property type="project" value="UniProtKB-UniRule"/>
</dbReference>
<dbReference type="InterPro" id="IPR038937">
    <property type="entry name" value="RopGEF"/>
</dbReference>
<dbReference type="Proteomes" id="UP000295252">
    <property type="component" value="Unassembled WGS sequence"/>
</dbReference>
<gene>
    <name evidence="5" type="ORF">GSCOC_T00001263001</name>
</gene>
<dbReference type="PROSITE" id="PS51334">
    <property type="entry name" value="PRONE"/>
    <property type="match status" value="1"/>
</dbReference>